<keyword evidence="2" id="KW-0812">Transmembrane</keyword>
<protein>
    <submittedName>
        <fullName evidence="3">Uncharacterized protein</fullName>
    </submittedName>
</protein>
<sequence length="382" mass="43370">MGNRTFLSVTSADTDLIDYENTAFETNNFLAPVWFCLVSQDQFQRYSRQLMQAWSKIQPHMDQPDVEDLPEWEHFSGAFQWQIPWADTAEQLRLSLPGTLARFPAISTPVHEWLETLSTHVQRYSAAVIHLELSQYFSFTGDPALYLRDIQEYVTLWQSPHPSQEKVWQGAADNFYMLNGEHLPWREPTAAQPEQASDIQPAQSIPPASGKRQSKWREELNIWLLVILSAALFFAVYVTTSSGWLAVLCFFIPSLCIVLWNIIIGRKQTSRHQLEAARTSKRNSLPSYPVLRIEYFDGRSPIGVDGMEIGPSEDKALPDLIPWLQILQAKVLSSHEVELIVSANPSPVSTLQLHLKMDEQLDAKDIVSAVNAMVLAHDKALV</sequence>
<keyword evidence="2" id="KW-0472">Membrane</keyword>
<evidence type="ECO:0000256" key="2">
    <source>
        <dbReference type="SAM" id="Phobius"/>
    </source>
</evidence>
<organism evidence="3 4">
    <name type="scientific">Paenibacillus rhizoplanae</name>
    <dbReference type="NCBI Taxonomy" id="1917181"/>
    <lineage>
        <taxon>Bacteria</taxon>
        <taxon>Bacillati</taxon>
        <taxon>Bacillota</taxon>
        <taxon>Bacilli</taxon>
        <taxon>Bacillales</taxon>
        <taxon>Paenibacillaceae</taxon>
        <taxon>Paenibacillus</taxon>
    </lineage>
</organism>
<evidence type="ECO:0000256" key="1">
    <source>
        <dbReference type="SAM" id="MobiDB-lite"/>
    </source>
</evidence>
<keyword evidence="2" id="KW-1133">Transmembrane helix</keyword>
<feature type="region of interest" description="Disordered" evidence="1">
    <location>
        <begin position="189"/>
        <end position="212"/>
    </location>
</feature>
<feature type="compositionally biased region" description="Polar residues" evidence="1">
    <location>
        <begin position="192"/>
        <end position="203"/>
    </location>
</feature>
<keyword evidence="4" id="KW-1185">Reference proteome</keyword>
<evidence type="ECO:0000313" key="3">
    <source>
        <dbReference type="EMBL" id="MFD2414467.1"/>
    </source>
</evidence>
<feature type="transmembrane region" description="Helical" evidence="2">
    <location>
        <begin position="244"/>
        <end position="264"/>
    </location>
</feature>
<gene>
    <name evidence="3" type="ORF">ACFSX3_31960</name>
</gene>
<dbReference type="Proteomes" id="UP001597448">
    <property type="component" value="Unassembled WGS sequence"/>
</dbReference>
<dbReference type="RefSeq" id="WP_209994604.1">
    <property type="nucleotide sequence ID" value="NZ_JBHSVQ010000001.1"/>
</dbReference>
<name>A0ABW5FKY4_9BACL</name>
<reference evidence="4" key="1">
    <citation type="journal article" date="2019" name="Int. J. Syst. Evol. Microbiol.">
        <title>The Global Catalogue of Microorganisms (GCM) 10K type strain sequencing project: providing services to taxonomists for standard genome sequencing and annotation.</title>
        <authorList>
            <consortium name="The Broad Institute Genomics Platform"/>
            <consortium name="The Broad Institute Genome Sequencing Center for Infectious Disease"/>
            <person name="Wu L."/>
            <person name="Ma J."/>
        </authorList>
    </citation>
    <scope>NUCLEOTIDE SEQUENCE [LARGE SCALE GENOMIC DNA]</scope>
    <source>
        <strain evidence="4">CCM 8725</strain>
    </source>
</reference>
<comment type="caution">
    <text evidence="3">The sequence shown here is derived from an EMBL/GenBank/DDBJ whole genome shotgun (WGS) entry which is preliminary data.</text>
</comment>
<dbReference type="EMBL" id="JBHUKY010000104">
    <property type="protein sequence ID" value="MFD2414467.1"/>
    <property type="molecule type" value="Genomic_DNA"/>
</dbReference>
<proteinExistence type="predicted"/>
<evidence type="ECO:0000313" key="4">
    <source>
        <dbReference type="Proteomes" id="UP001597448"/>
    </source>
</evidence>
<feature type="transmembrane region" description="Helical" evidence="2">
    <location>
        <begin position="220"/>
        <end position="238"/>
    </location>
</feature>
<accession>A0ABW5FKY4</accession>